<dbReference type="SMART" id="SM00323">
    <property type="entry name" value="RasGAP"/>
    <property type="match status" value="1"/>
</dbReference>
<feature type="compositionally biased region" description="Polar residues" evidence="2">
    <location>
        <begin position="827"/>
        <end position="849"/>
    </location>
</feature>
<keyword evidence="6" id="KW-1185">Reference proteome</keyword>
<dbReference type="SUPFAM" id="SSF47576">
    <property type="entry name" value="Calponin-homology domain, CH-domain"/>
    <property type="match status" value="1"/>
</dbReference>
<feature type="compositionally biased region" description="Low complexity" evidence="2">
    <location>
        <begin position="883"/>
        <end position="909"/>
    </location>
</feature>
<feature type="domain" description="Calponin-homology (CH)" evidence="4">
    <location>
        <begin position="35"/>
        <end position="138"/>
    </location>
</feature>
<feature type="compositionally biased region" description="Acidic residues" evidence="2">
    <location>
        <begin position="216"/>
        <end position="229"/>
    </location>
</feature>
<feature type="compositionally biased region" description="Basic residues" evidence="2">
    <location>
        <begin position="996"/>
        <end position="1007"/>
    </location>
</feature>
<feature type="region of interest" description="Disordered" evidence="2">
    <location>
        <begin position="185"/>
        <end position="236"/>
    </location>
</feature>
<organism evidence="5 6">
    <name type="scientific">Anaeramoeba flamelloides</name>
    <dbReference type="NCBI Taxonomy" id="1746091"/>
    <lineage>
        <taxon>Eukaryota</taxon>
        <taxon>Metamonada</taxon>
        <taxon>Anaeramoebidae</taxon>
        <taxon>Anaeramoeba</taxon>
    </lineage>
</organism>
<name>A0ABQ8XIP5_9EUKA</name>
<dbReference type="PROSITE" id="PS50018">
    <property type="entry name" value="RAS_GTPASE_ACTIV_2"/>
    <property type="match status" value="1"/>
</dbReference>
<dbReference type="Gene3D" id="1.10.418.10">
    <property type="entry name" value="Calponin-like domain"/>
    <property type="match status" value="1"/>
</dbReference>
<dbReference type="InterPro" id="IPR036872">
    <property type="entry name" value="CH_dom_sf"/>
</dbReference>
<feature type="compositionally biased region" description="Polar residues" evidence="2">
    <location>
        <begin position="865"/>
        <end position="876"/>
    </location>
</feature>
<feature type="compositionally biased region" description="Polar residues" evidence="2">
    <location>
        <begin position="910"/>
        <end position="925"/>
    </location>
</feature>
<proteinExistence type="predicted"/>
<evidence type="ECO:0000259" key="3">
    <source>
        <dbReference type="PROSITE" id="PS50018"/>
    </source>
</evidence>
<evidence type="ECO:0000313" key="6">
    <source>
        <dbReference type="Proteomes" id="UP001150062"/>
    </source>
</evidence>
<dbReference type="InterPro" id="IPR008936">
    <property type="entry name" value="Rho_GTPase_activation_prot"/>
</dbReference>
<evidence type="ECO:0000259" key="4">
    <source>
        <dbReference type="PROSITE" id="PS50021"/>
    </source>
</evidence>
<dbReference type="PROSITE" id="PS50021">
    <property type="entry name" value="CH"/>
    <property type="match status" value="1"/>
</dbReference>
<evidence type="ECO:0000256" key="2">
    <source>
        <dbReference type="SAM" id="MobiDB-lite"/>
    </source>
</evidence>
<feature type="compositionally biased region" description="Low complexity" evidence="2">
    <location>
        <begin position="972"/>
        <end position="986"/>
    </location>
</feature>
<dbReference type="CDD" id="cd04519">
    <property type="entry name" value="RasGAP"/>
    <property type="match status" value="1"/>
</dbReference>
<feature type="coiled-coil region" evidence="1">
    <location>
        <begin position="270"/>
        <end position="300"/>
    </location>
</feature>
<gene>
    <name evidence="5" type="ORF">M0813_06109</name>
</gene>
<feature type="region of interest" description="Disordered" evidence="2">
    <location>
        <begin position="972"/>
        <end position="1007"/>
    </location>
</feature>
<reference evidence="5" key="1">
    <citation type="submission" date="2022-08" db="EMBL/GenBank/DDBJ databases">
        <title>Novel sulfate-reducing endosymbionts in the free-living metamonad Anaeramoeba.</title>
        <authorList>
            <person name="Jerlstrom-Hultqvist J."/>
            <person name="Cepicka I."/>
            <person name="Gallot-Lavallee L."/>
            <person name="Salas-Leiva D."/>
            <person name="Curtis B.A."/>
            <person name="Zahonova K."/>
            <person name="Pipaliya S."/>
            <person name="Dacks J."/>
            <person name="Roger A.J."/>
        </authorList>
    </citation>
    <scope>NUCLEOTIDE SEQUENCE</scope>
    <source>
        <strain evidence="5">Schooner1</strain>
    </source>
</reference>
<evidence type="ECO:0000256" key="1">
    <source>
        <dbReference type="SAM" id="Coils"/>
    </source>
</evidence>
<dbReference type="Gene3D" id="1.10.506.10">
    <property type="entry name" value="GTPase Activation - p120gap, domain 1"/>
    <property type="match status" value="1"/>
</dbReference>
<dbReference type="SUPFAM" id="SSF48350">
    <property type="entry name" value="GTPase activation domain, GAP"/>
    <property type="match status" value="1"/>
</dbReference>
<feature type="compositionally biased region" description="Low complexity" evidence="2">
    <location>
        <begin position="927"/>
        <end position="947"/>
    </location>
</feature>
<feature type="compositionally biased region" description="Basic and acidic residues" evidence="2">
    <location>
        <begin position="850"/>
        <end position="862"/>
    </location>
</feature>
<dbReference type="Proteomes" id="UP001150062">
    <property type="component" value="Unassembled WGS sequence"/>
</dbReference>
<feature type="domain" description="Ras-GAP" evidence="3">
    <location>
        <begin position="449"/>
        <end position="639"/>
    </location>
</feature>
<dbReference type="InterPro" id="IPR001715">
    <property type="entry name" value="CH_dom"/>
</dbReference>
<feature type="region of interest" description="Disordered" evidence="2">
    <location>
        <begin position="825"/>
        <end position="960"/>
    </location>
</feature>
<keyword evidence="1" id="KW-0175">Coiled coil</keyword>
<comment type="caution">
    <text evidence="5">The sequence shown here is derived from an EMBL/GenBank/DDBJ whole genome shotgun (WGS) entry which is preliminary data.</text>
</comment>
<dbReference type="InterPro" id="IPR001936">
    <property type="entry name" value="RasGAP_dom"/>
</dbReference>
<dbReference type="EMBL" id="JAOAOG010000302">
    <property type="protein sequence ID" value="KAJ6231164.1"/>
    <property type="molecule type" value="Genomic_DNA"/>
</dbReference>
<feature type="compositionally biased region" description="Low complexity" evidence="2">
    <location>
        <begin position="189"/>
        <end position="210"/>
    </location>
</feature>
<dbReference type="Pfam" id="PF00307">
    <property type="entry name" value="CH"/>
    <property type="match status" value="1"/>
</dbReference>
<protein>
    <submittedName>
        <fullName evidence="5">Remodeling and spacing factor 1</fullName>
    </submittedName>
</protein>
<accession>A0ABQ8XIP5</accession>
<evidence type="ECO:0000313" key="5">
    <source>
        <dbReference type="EMBL" id="KAJ6231164.1"/>
    </source>
</evidence>
<sequence>MNKYPTHVTTLLFRVTFLPNVGILKESTEEKLSEIQPIEILRRWVNFQLKNAQETLTISNFVEDFRDFQVLTKLLSQISEIDFSSVLLSNDRNQQASAFLEKMAQTEYPNEAISLSDLIQTDEIAIVSFLSNLFLWKPELKISQQDKRSEMENIQKSSSSISVLLESTLSNTTRKQPTFQLGDLLNKAQNTTNNNNTTTNNNDNEFQNENEQPKEEQEEPKEEQEEQEEQKEPKEEIKNIFENKYIYKSKYNDNPIFKNKGIYLTPDQKVDYLKKKLDQKKQKSNQLKNEIEKKKVYQSQLEKKYRTAKTQTITINSLQNMTHELIHQTNNFKGKLHQYLNQLLNINSLDSAEDLKKSIVILKHLELIGIKNCDEFIKKSRKTAIGKTINYIVEKYCNEKEKSDIENLLKGLEQNQIVNKFNEIFNELLCEKDQELLIIIYSKQGINESNLIVLESLYNLLESLGFTYTFVQAAIIQEIAKIKDNNQFLEEDCLSTNLIKKYFIANTQQFFRNIYENMVNNENESGFNFEVQENEPHLVQTDENLNELFQSIDKILNVIMESSDNLPNHLINLFSFLNSEFEKSFPNNEFSFLSKLFFEKLYCTVLQKPTFYSITDHPISENQKIGLKIVTMIIKKIINNGVFDSTIYWLESTNFFISSKYNSLHPFLKEISTIKNVNQQSFYTPLNEKIGNQIASPIKPIFSHLLLNVKPNDLIPIKEFAKNIFEKFNFQIQNTTSNFFSSMKNNEFDKEKFKEQLTNYIINIKLFSNVLENIFNNFEVKNIIKEKKTINKDNNNNNNNLLNKNIKAETTNQKFSQTNPIMKRNENFNSINPLQPQTQTRTGTQLQSRNQKEIQKETKKFETINPLQPQTHTQTPIIKHTPNQNKNQLQTELQTQLQNQNQTQTQTQTPITKHTPNQNKNQFQMGLQKQLQNQNQTQTNTNTKTQKPIIKPNTNQNSNQDQFKNQLQMKLQMQLQKQNQPQSQPQPEKEEESSKLKKNKRKTGKFGKIGRFKKKNRTESISINPIDNALFEKWNQIWNVENTQMTEIMHLPDNSKKWFKKTAILKNNFFALFDSKPTKESMPTHLYQIDTTSRK</sequence>